<dbReference type="NCBIfam" id="TIGR02970">
    <property type="entry name" value="succ_dehyd_cytB"/>
    <property type="match status" value="1"/>
</dbReference>
<dbReference type="Gene3D" id="1.20.1300.10">
    <property type="entry name" value="Fumarate reductase/succinate dehydrogenase, transmembrane subunit"/>
    <property type="match status" value="1"/>
</dbReference>
<keyword evidence="8 13" id="KW-1133">Transmembrane helix</keyword>
<dbReference type="CDD" id="cd03499">
    <property type="entry name" value="SQR_TypeC_SdhC"/>
    <property type="match status" value="1"/>
</dbReference>
<organism evidence="14 15">
    <name type="scientific">Methylosinus sporium</name>
    <dbReference type="NCBI Taxonomy" id="428"/>
    <lineage>
        <taxon>Bacteria</taxon>
        <taxon>Pseudomonadati</taxon>
        <taxon>Pseudomonadota</taxon>
        <taxon>Alphaproteobacteria</taxon>
        <taxon>Hyphomicrobiales</taxon>
        <taxon>Methylocystaceae</taxon>
        <taxon>Methylosinus</taxon>
    </lineage>
</organism>
<comment type="function">
    <text evidence="1">Membrane-anchoring subunit of succinate dehydrogenase (SDH).</text>
</comment>
<evidence type="ECO:0000256" key="2">
    <source>
        <dbReference type="ARBA" id="ARBA00004370"/>
    </source>
</evidence>
<evidence type="ECO:0000256" key="6">
    <source>
        <dbReference type="ARBA" id="ARBA00022692"/>
    </source>
</evidence>
<dbReference type="GO" id="GO:0009055">
    <property type="term" value="F:electron transfer activity"/>
    <property type="evidence" value="ECO:0007669"/>
    <property type="project" value="InterPro"/>
</dbReference>
<sequence length="137" mass="14695">MADADPMSESLAAARPLSPHLSVYKLIFTMMMSIAHRITGAALYAGALLLAVYLLGLALGPSAFGAVSWIVDSFVGRLFMLLFSWALFHHLLGGVRHAIWDRGLYLDRDGRELLAKATLGGGLVLTALLWIASSLLG</sequence>
<evidence type="ECO:0000256" key="5">
    <source>
        <dbReference type="ARBA" id="ARBA00022617"/>
    </source>
</evidence>
<dbReference type="Proteomes" id="UP000316781">
    <property type="component" value="Unassembled WGS sequence"/>
</dbReference>
<dbReference type="GO" id="GO:0046872">
    <property type="term" value="F:metal ion binding"/>
    <property type="evidence" value="ECO:0007669"/>
    <property type="project" value="UniProtKB-KW"/>
</dbReference>
<evidence type="ECO:0000256" key="12">
    <source>
        <dbReference type="PIRSR" id="PIRSR000178-1"/>
    </source>
</evidence>
<dbReference type="GO" id="GO:0016020">
    <property type="term" value="C:membrane"/>
    <property type="evidence" value="ECO:0007669"/>
    <property type="project" value="UniProtKB-SubCell"/>
</dbReference>
<evidence type="ECO:0000256" key="1">
    <source>
        <dbReference type="ARBA" id="ARBA00004050"/>
    </source>
</evidence>
<keyword evidence="7 12" id="KW-0479">Metal-binding</keyword>
<keyword evidence="10 13" id="KW-0472">Membrane</keyword>
<dbReference type="GO" id="GO:0006099">
    <property type="term" value="P:tricarboxylic acid cycle"/>
    <property type="evidence" value="ECO:0007669"/>
    <property type="project" value="InterPro"/>
</dbReference>
<gene>
    <name evidence="14" type="primary">sdhC</name>
    <name evidence="14" type="ORF">FM996_11555</name>
</gene>
<dbReference type="InterPro" id="IPR034804">
    <property type="entry name" value="SQR/QFR_C/D"/>
</dbReference>
<dbReference type="Pfam" id="PF01127">
    <property type="entry name" value="Sdh_cyt"/>
    <property type="match status" value="1"/>
</dbReference>
<dbReference type="PANTHER" id="PTHR10978:SF5">
    <property type="entry name" value="SUCCINATE DEHYDROGENASE CYTOCHROME B560 SUBUNIT, MITOCHONDRIAL"/>
    <property type="match status" value="1"/>
</dbReference>
<dbReference type="PIRSF" id="PIRSF000178">
    <property type="entry name" value="SDH_cyt_b560"/>
    <property type="match status" value="1"/>
</dbReference>
<dbReference type="InterPro" id="IPR014314">
    <property type="entry name" value="Succ_DH_cytb556"/>
</dbReference>
<comment type="caution">
    <text evidence="14">The sequence shown here is derived from an EMBL/GenBank/DDBJ whole genome shotgun (WGS) entry which is preliminary data.</text>
</comment>
<dbReference type="RefSeq" id="WP_142863134.1">
    <property type="nucleotide sequence ID" value="NZ_VJMF01000043.1"/>
</dbReference>
<evidence type="ECO:0000256" key="8">
    <source>
        <dbReference type="ARBA" id="ARBA00022989"/>
    </source>
</evidence>
<dbReference type="EMBL" id="VJMF01000043">
    <property type="protein sequence ID" value="TRL33110.1"/>
    <property type="molecule type" value="Genomic_DNA"/>
</dbReference>
<evidence type="ECO:0000313" key="15">
    <source>
        <dbReference type="Proteomes" id="UP000316781"/>
    </source>
</evidence>
<proteinExistence type="inferred from homology"/>
<comment type="subunit">
    <text evidence="11">Part of an enzyme complex containing four subunits: a flavoprotein, an iron-sulfur protein, plus two membrane-anchoring proteins, SdhC and SdhD. The complex can form homotrimers.</text>
</comment>
<comment type="similarity">
    <text evidence="3">Belongs to the cytochrome b560 family.</text>
</comment>
<feature type="transmembrane region" description="Helical" evidence="13">
    <location>
        <begin position="41"/>
        <end position="60"/>
    </location>
</feature>
<evidence type="ECO:0000313" key="14">
    <source>
        <dbReference type="EMBL" id="TRL33110.1"/>
    </source>
</evidence>
<evidence type="ECO:0000256" key="10">
    <source>
        <dbReference type="ARBA" id="ARBA00023136"/>
    </source>
</evidence>
<keyword evidence="9 12" id="KW-0408">Iron</keyword>
<feature type="transmembrane region" description="Helical" evidence="13">
    <location>
        <begin position="113"/>
        <end position="132"/>
    </location>
</feature>
<comment type="subcellular location">
    <subcellularLocation>
        <location evidence="2">Membrane</location>
    </subcellularLocation>
</comment>
<name>A0A549STY2_METSR</name>
<evidence type="ECO:0000256" key="7">
    <source>
        <dbReference type="ARBA" id="ARBA00022723"/>
    </source>
</evidence>
<keyword evidence="5 12" id="KW-0349">Heme</keyword>
<evidence type="ECO:0000256" key="4">
    <source>
        <dbReference type="ARBA" id="ARBA00020076"/>
    </source>
</evidence>
<reference evidence="14 15" key="1">
    <citation type="submission" date="2019-07" db="EMBL/GenBank/DDBJ databases">
        <title>Ln-dependent methylotrophs.</title>
        <authorList>
            <person name="Tani A."/>
        </authorList>
    </citation>
    <scope>NUCLEOTIDE SEQUENCE [LARGE SCALE GENOMIC DNA]</scope>
    <source>
        <strain evidence="14 15">SM89A</strain>
    </source>
</reference>
<evidence type="ECO:0000256" key="13">
    <source>
        <dbReference type="SAM" id="Phobius"/>
    </source>
</evidence>
<dbReference type="PANTHER" id="PTHR10978">
    <property type="entry name" value="SUCCINATE DEHYDROGENASE CYTOCHROME B560 SUBUNIT"/>
    <property type="match status" value="1"/>
</dbReference>
<dbReference type="SUPFAM" id="SSF81343">
    <property type="entry name" value="Fumarate reductase respiratory complex transmembrane subunits"/>
    <property type="match status" value="1"/>
</dbReference>
<protein>
    <recommendedName>
        <fullName evidence="4">Succinate dehydrogenase cytochrome b556 subunit</fullName>
    </recommendedName>
</protein>
<dbReference type="InterPro" id="IPR000701">
    <property type="entry name" value="SuccDH_FuR_B_TM-su"/>
</dbReference>
<evidence type="ECO:0000256" key="3">
    <source>
        <dbReference type="ARBA" id="ARBA00007244"/>
    </source>
</evidence>
<feature type="binding site" description="axial binding residue" evidence="12">
    <location>
        <position position="90"/>
    </location>
    <ligand>
        <name>heme</name>
        <dbReference type="ChEBI" id="CHEBI:30413"/>
        <note>ligand shared with second transmembrane subunit</note>
    </ligand>
    <ligandPart>
        <name>Fe</name>
        <dbReference type="ChEBI" id="CHEBI:18248"/>
    </ligandPart>
</feature>
<keyword evidence="6 13" id="KW-0812">Transmembrane</keyword>
<dbReference type="AlphaFoldDB" id="A0A549STY2"/>
<feature type="transmembrane region" description="Helical" evidence="13">
    <location>
        <begin position="66"/>
        <end position="92"/>
    </location>
</feature>
<comment type="cofactor">
    <cofactor evidence="12">
        <name>heme</name>
        <dbReference type="ChEBI" id="CHEBI:30413"/>
    </cofactor>
    <text evidence="12">The heme is bound between the two transmembrane subunits.</text>
</comment>
<evidence type="ECO:0000256" key="11">
    <source>
        <dbReference type="ARBA" id="ARBA00025912"/>
    </source>
</evidence>
<accession>A0A549STY2</accession>
<evidence type="ECO:0000256" key="9">
    <source>
        <dbReference type="ARBA" id="ARBA00023004"/>
    </source>
</evidence>